<dbReference type="PANTHER" id="PTHR45633">
    <property type="entry name" value="60 KDA HEAT SHOCK PROTEIN, MITOCHONDRIAL"/>
    <property type="match status" value="1"/>
</dbReference>
<dbReference type="GO" id="GO:0009408">
    <property type="term" value="P:response to heat"/>
    <property type="evidence" value="ECO:0007669"/>
    <property type="project" value="UniProtKB-ARBA"/>
</dbReference>
<dbReference type="NCBIfam" id="NF000592">
    <property type="entry name" value="PRK00013.1"/>
    <property type="match status" value="1"/>
</dbReference>
<evidence type="ECO:0000256" key="7">
    <source>
        <dbReference type="ARBA" id="ARBA00023235"/>
    </source>
</evidence>
<feature type="coiled-coil region" evidence="12">
    <location>
        <begin position="344"/>
        <end position="407"/>
    </location>
</feature>
<evidence type="ECO:0000256" key="12">
    <source>
        <dbReference type="SAM" id="Coils"/>
    </source>
</evidence>
<dbReference type="PRINTS" id="PR00298">
    <property type="entry name" value="CHAPERONIN60"/>
</dbReference>
<comment type="subunit">
    <text evidence="9 11">Forms a cylinder of 14 subunits composed of two heptameric rings stacked back-to-back. Interacts with the co-chaperonin GroES.</text>
</comment>
<dbReference type="NCBIfam" id="NF009488">
    <property type="entry name" value="PRK12850.1"/>
    <property type="match status" value="1"/>
</dbReference>
<dbReference type="Gene3D" id="3.50.7.10">
    <property type="entry name" value="GroEL"/>
    <property type="match status" value="1"/>
</dbReference>
<sequence>MAKMIAFDEDARRGLERGMNILADAVKVTLGPKGRNVVLEKKWGAPTITNDGVSIAKEIELEDPWEKIGAELVKEVAKKTDDVAGDGTTTATVLAQALVREGLRNVAAGANPIALKRGIEKATEAIAEQLLKNAKEIETKDQIAATAAISAGDRQIGELIAEAMDKVGKEGVITVEESNTFGLELELTEGMRFDKGYISPYFVTDSERMEAVLEDPYILLLSSKVANVKDLLPLLEKVMQANKPLLIISEDVEGEALATLVVNKIRGTFKSVAVKAPGFGDRRKAMLQDMAILTGGQVISEEVGLKLENADLNLLGRARKIVVTKDETTIVEGAGDDEQIAGRVNEIRAEIERSDSDYDREKLQERLAKLAGGVAVIKAGAATEVELKERKHRIEDAVRNAKAAVEEGIVAGGGVALLQAAQAAFEGLNLTGDEATGANSVKIAVEAPLKQIAVNAGLEGGVVAEKVKGLTSGHGLNAATGEYEDLVQAGVLDPAKVTRSALQNAASIAALFLTTEAVVADKPEKEKAGAPDPTGGMGGMDF</sequence>
<keyword evidence="12" id="KW-0175">Coiled coil</keyword>
<keyword evidence="5 9" id="KW-0067">ATP-binding</keyword>
<proteinExistence type="inferred from homology"/>
<dbReference type="GO" id="GO:0005737">
    <property type="term" value="C:cytoplasm"/>
    <property type="evidence" value="ECO:0007669"/>
    <property type="project" value="UniProtKB-SubCell"/>
</dbReference>
<dbReference type="Gene3D" id="3.30.260.10">
    <property type="entry name" value="TCP-1-like chaperonin intermediate domain"/>
    <property type="match status" value="1"/>
</dbReference>
<evidence type="ECO:0000256" key="2">
    <source>
        <dbReference type="ARBA" id="ARBA00004241"/>
    </source>
</evidence>
<dbReference type="GO" id="GO:0016853">
    <property type="term" value="F:isomerase activity"/>
    <property type="evidence" value="ECO:0007669"/>
    <property type="project" value="UniProtKB-KW"/>
</dbReference>
<evidence type="ECO:0000256" key="8">
    <source>
        <dbReference type="ARBA" id="ARBA00025702"/>
    </source>
</evidence>
<dbReference type="GO" id="GO:0009986">
    <property type="term" value="C:cell surface"/>
    <property type="evidence" value="ECO:0007669"/>
    <property type="project" value="UniProtKB-SubCell"/>
</dbReference>
<evidence type="ECO:0000313" key="14">
    <source>
        <dbReference type="EMBL" id="PKW13969.1"/>
    </source>
</evidence>
<comment type="caution">
    <text evidence="9">Lacks conserved residue(s) required for the propagation of feature annotation.</text>
</comment>
<feature type="binding site" evidence="9">
    <location>
        <position position="413"/>
    </location>
    <ligand>
        <name>ATP</name>
        <dbReference type="ChEBI" id="CHEBI:30616"/>
    </ligand>
</feature>
<dbReference type="InterPro" id="IPR027409">
    <property type="entry name" value="GroEL-like_apical_dom_sf"/>
</dbReference>
<dbReference type="Proteomes" id="UP000233786">
    <property type="component" value="Unassembled WGS sequence"/>
</dbReference>
<dbReference type="PROSITE" id="PS00296">
    <property type="entry name" value="CHAPERONINS_CPN60"/>
    <property type="match status" value="1"/>
</dbReference>
<dbReference type="NCBIfam" id="TIGR02348">
    <property type="entry name" value="GroEL"/>
    <property type="match status" value="1"/>
</dbReference>
<dbReference type="NCBIfam" id="NF009487">
    <property type="entry name" value="PRK12849.1"/>
    <property type="match status" value="1"/>
</dbReference>
<accession>A0A2N3XTL2</accession>
<dbReference type="GO" id="GO:0005524">
    <property type="term" value="F:ATP binding"/>
    <property type="evidence" value="ECO:0007669"/>
    <property type="project" value="UniProtKB-UniRule"/>
</dbReference>
<gene>
    <name evidence="9" type="primary">groEL</name>
    <name evidence="9" type="synonym">groL</name>
    <name evidence="14" type="ORF">A8926_1539</name>
</gene>
<name>A0A2N3XTL2_SACSN</name>
<keyword evidence="6 9" id="KW-0143">Chaperone</keyword>
<evidence type="ECO:0000256" key="1">
    <source>
        <dbReference type="ARBA" id="ARBA00004191"/>
    </source>
</evidence>
<dbReference type="GO" id="GO:0042603">
    <property type="term" value="C:capsule"/>
    <property type="evidence" value="ECO:0007669"/>
    <property type="project" value="UniProtKB-SubCell"/>
</dbReference>
<dbReference type="GO" id="GO:0042026">
    <property type="term" value="P:protein refolding"/>
    <property type="evidence" value="ECO:0007669"/>
    <property type="project" value="UniProtKB-UniRule"/>
</dbReference>
<dbReference type="FunFam" id="3.50.7.10:FF:000001">
    <property type="entry name" value="60 kDa chaperonin"/>
    <property type="match status" value="1"/>
</dbReference>
<keyword evidence="4 9" id="KW-0547">Nucleotide-binding</keyword>
<evidence type="ECO:0000256" key="13">
    <source>
        <dbReference type="SAM" id="MobiDB-lite"/>
    </source>
</evidence>
<organism evidence="14 15">
    <name type="scientific">Saccharopolyspora spinosa</name>
    <dbReference type="NCBI Taxonomy" id="60894"/>
    <lineage>
        <taxon>Bacteria</taxon>
        <taxon>Bacillati</taxon>
        <taxon>Actinomycetota</taxon>
        <taxon>Actinomycetes</taxon>
        <taxon>Pseudonocardiales</taxon>
        <taxon>Pseudonocardiaceae</taxon>
        <taxon>Saccharopolyspora</taxon>
    </lineage>
</organism>
<feature type="binding site" evidence="9">
    <location>
        <begin position="86"/>
        <end position="90"/>
    </location>
    <ligand>
        <name>ATP</name>
        <dbReference type="ChEBI" id="CHEBI:30616"/>
    </ligand>
</feature>
<dbReference type="HAMAP" id="MF_00600">
    <property type="entry name" value="CH60"/>
    <property type="match status" value="1"/>
</dbReference>
<evidence type="ECO:0000256" key="3">
    <source>
        <dbReference type="ARBA" id="ARBA00006607"/>
    </source>
</evidence>
<reference evidence="14" key="1">
    <citation type="submission" date="2017-12" db="EMBL/GenBank/DDBJ databases">
        <title>Sequencing the genomes of 1000 Actinobacteria strains.</title>
        <authorList>
            <person name="Klenk H.-P."/>
        </authorList>
    </citation>
    <scope>NUCLEOTIDE SEQUENCE [LARGE SCALE GENOMIC DNA]</scope>
    <source>
        <strain evidence="14">DSM 44228</strain>
    </source>
</reference>
<evidence type="ECO:0000313" key="15">
    <source>
        <dbReference type="Proteomes" id="UP000233786"/>
    </source>
</evidence>
<dbReference type="STRING" id="994479.GCA_000194155_04246"/>
<dbReference type="SUPFAM" id="SSF54849">
    <property type="entry name" value="GroEL-intermediate domain like"/>
    <property type="match status" value="1"/>
</dbReference>
<dbReference type="SUPFAM" id="SSF52029">
    <property type="entry name" value="GroEL apical domain-like"/>
    <property type="match status" value="1"/>
</dbReference>
<dbReference type="InterPro" id="IPR002423">
    <property type="entry name" value="Cpn60/GroEL/TCP-1"/>
</dbReference>
<dbReference type="InterPro" id="IPR018370">
    <property type="entry name" value="Chaperonin_Cpn60_CS"/>
</dbReference>
<evidence type="ECO:0000256" key="11">
    <source>
        <dbReference type="RuleBase" id="RU000419"/>
    </source>
</evidence>
<dbReference type="RefSeq" id="WP_010308482.1">
    <property type="nucleotide sequence ID" value="NZ_CP061007.1"/>
</dbReference>
<dbReference type="InterPro" id="IPR001844">
    <property type="entry name" value="Cpn60/GroEL"/>
</dbReference>
<comment type="similarity">
    <text evidence="3 9 10">Belongs to the chaperonin (HSP60) family.</text>
</comment>
<evidence type="ECO:0000256" key="10">
    <source>
        <dbReference type="RuleBase" id="RU000418"/>
    </source>
</evidence>
<feature type="binding site" evidence="9">
    <location>
        <begin position="477"/>
        <end position="479"/>
    </location>
    <ligand>
        <name>ATP</name>
        <dbReference type="ChEBI" id="CHEBI:30616"/>
    </ligand>
</feature>
<keyword evidence="9" id="KW-0963">Cytoplasm</keyword>
<feature type="binding site" evidence="9">
    <location>
        <position position="493"/>
    </location>
    <ligand>
        <name>ATP</name>
        <dbReference type="ChEBI" id="CHEBI:30616"/>
    </ligand>
</feature>
<dbReference type="GO" id="GO:0051082">
    <property type="term" value="F:unfolded protein binding"/>
    <property type="evidence" value="ECO:0007669"/>
    <property type="project" value="UniProtKB-UniRule"/>
</dbReference>
<evidence type="ECO:0000256" key="4">
    <source>
        <dbReference type="ARBA" id="ARBA00022741"/>
    </source>
</evidence>
<feature type="region of interest" description="Disordered" evidence="13">
    <location>
        <begin position="523"/>
        <end position="542"/>
    </location>
</feature>
<keyword evidence="7 9" id="KW-0413">Isomerase</keyword>
<evidence type="ECO:0000256" key="5">
    <source>
        <dbReference type="ARBA" id="ARBA00022840"/>
    </source>
</evidence>
<dbReference type="InterPro" id="IPR027410">
    <property type="entry name" value="TCP-1-like_intermed_sf"/>
</dbReference>
<evidence type="ECO:0000256" key="9">
    <source>
        <dbReference type="HAMAP-Rule" id="MF_00600"/>
    </source>
</evidence>
<dbReference type="Gene3D" id="1.10.560.10">
    <property type="entry name" value="GroEL-like equatorial domain"/>
    <property type="match status" value="1"/>
</dbReference>
<keyword evidence="15" id="KW-1185">Reference proteome</keyword>
<dbReference type="CDD" id="cd03344">
    <property type="entry name" value="GroEL"/>
    <property type="match status" value="1"/>
</dbReference>
<dbReference type="EMBL" id="PJNB01000001">
    <property type="protein sequence ID" value="PKW13969.1"/>
    <property type="molecule type" value="Genomic_DNA"/>
</dbReference>
<dbReference type="Pfam" id="PF00118">
    <property type="entry name" value="Cpn60_TCP1"/>
    <property type="match status" value="1"/>
</dbReference>
<dbReference type="OrthoDB" id="9766614at2"/>
<evidence type="ECO:0000256" key="6">
    <source>
        <dbReference type="ARBA" id="ARBA00023186"/>
    </source>
</evidence>
<dbReference type="SUPFAM" id="SSF48592">
    <property type="entry name" value="GroEL equatorial domain-like"/>
    <property type="match status" value="1"/>
</dbReference>
<dbReference type="AlphaFoldDB" id="A0A2N3XTL2"/>
<feature type="binding site" evidence="9">
    <location>
        <begin position="29"/>
        <end position="32"/>
    </location>
    <ligand>
        <name>ATP</name>
        <dbReference type="ChEBI" id="CHEBI:30616"/>
    </ligand>
</feature>
<dbReference type="InterPro" id="IPR027413">
    <property type="entry name" value="GROEL-like_equatorial_sf"/>
</dbReference>
<dbReference type="GO" id="GO:0140662">
    <property type="term" value="F:ATP-dependent protein folding chaperone"/>
    <property type="evidence" value="ECO:0007669"/>
    <property type="project" value="InterPro"/>
</dbReference>
<comment type="function">
    <text evidence="9 11">Together with its co-chaperonin GroES, plays an essential role in assisting protein folding. The GroEL-GroES system forms a nano-cage that allows encapsulation of the non-native substrate proteins and provides a physical environment optimized to promote and accelerate protein folding.</text>
</comment>
<dbReference type="EC" id="5.6.1.7" evidence="9"/>
<comment type="subcellular location">
    <subcellularLocation>
        <location evidence="2">Cell surface</location>
    </subcellularLocation>
    <subcellularLocation>
        <location evidence="9">Cytoplasm</location>
    </subcellularLocation>
    <subcellularLocation>
        <location evidence="8">Secreted</location>
        <location evidence="8">Capsule</location>
    </subcellularLocation>
    <subcellularLocation>
        <location evidence="1">Secreted</location>
        <location evidence="1">Cell wall</location>
    </subcellularLocation>
</comment>
<comment type="caution">
    <text evidence="14">The sequence shown here is derived from an EMBL/GenBank/DDBJ whole genome shotgun (WGS) entry which is preliminary data.</text>
</comment>
<dbReference type="NCBIfam" id="NF009489">
    <property type="entry name" value="PRK12851.1"/>
    <property type="match status" value="1"/>
</dbReference>
<protein>
    <recommendedName>
        <fullName evidence="9">Chaperonin GroEL</fullName>
        <ecNumber evidence="9">5.6.1.7</ecNumber>
    </recommendedName>
    <alternativeName>
        <fullName evidence="9">60 kDa chaperonin</fullName>
    </alternativeName>
    <alternativeName>
        <fullName evidence="9">Chaperonin-60</fullName>
        <shortName evidence="9">Cpn60</shortName>
    </alternativeName>
</protein>